<feature type="domain" description="Aminoglycoside phosphotransferase" evidence="1">
    <location>
        <begin position="76"/>
        <end position="276"/>
    </location>
</feature>
<sequence length="368" mass="41209">MQGNPMATLSPDEMLREVQASLENSQYACTSLTKLTGGTANFVYRGSLVQPLQDGNETVVIKHTEPYSASNTSFKLSSTRCDFEQTILTALQALPPVSHSGITVQTPKIYSFSLSTNTQIYSDLPDSTELKTYVLTHALTESQCSRLGCSLGKWAKAFHEWAAAPAQKEVRESMKGNTEMKELKYMINYTTLVATIANFPSILGECKSVFEAIAMDVRERLDNEEGSLIHGDFWSGNVLLKNAPFPELEEPLKLFVIDWELSHLSDLVFDLGQMFAELFELKHFKDIDAGIWLIEGFMKGYGKLNEDMAFRAAIHVGVHLICWGSRVQGWGSKEQVEKVVEVGRGFVVNGWEKDRRYFEGTLLKCLFA</sequence>
<dbReference type="InterPro" id="IPR002575">
    <property type="entry name" value="Aminoglycoside_PTrfase"/>
</dbReference>
<evidence type="ECO:0000313" key="3">
    <source>
        <dbReference type="Proteomes" id="UP000469558"/>
    </source>
</evidence>
<evidence type="ECO:0000259" key="1">
    <source>
        <dbReference type="Pfam" id="PF01636"/>
    </source>
</evidence>
<gene>
    <name evidence="2" type="primary">psiK_0</name>
    <name evidence="2" type="ORF">LSUE1_G003431</name>
</gene>
<dbReference type="Gene3D" id="3.90.1200.10">
    <property type="match status" value="1"/>
</dbReference>
<keyword evidence="3" id="KW-1185">Reference proteome</keyword>
<dbReference type="Proteomes" id="UP000469558">
    <property type="component" value="Unassembled WGS sequence"/>
</dbReference>
<dbReference type="AlphaFoldDB" id="A0A8T9CKJ3"/>
<accession>A0A8T9CKJ3</accession>
<dbReference type="InterPro" id="IPR011009">
    <property type="entry name" value="Kinase-like_dom_sf"/>
</dbReference>
<keyword evidence="2" id="KW-0808">Transferase</keyword>
<dbReference type="SUPFAM" id="SSF56112">
    <property type="entry name" value="Protein kinase-like (PK-like)"/>
    <property type="match status" value="1"/>
</dbReference>
<organism evidence="2 3">
    <name type="scientific">Lachnellula suecica</name>
    <dbReference type="NCBI Taxonomy" id="602035"/>
    <lineage>
        <taxon>Eukaryota</taxon>
        <taxon>Fungi</taxon>
        <taxon>Dikarya</taxon>
        <taxon>Ascomycota</taxon>
        <taxon>Pezizomycotina</taxon>
        <taxon>Leotiomycetes</taxon>
        <taxon>Helotiales</taxon>
        <taxon>Lachnaceae</taxon>
        <taxon>Lachnellula</taxon>
    </lineage>
</organism>
<evidence type="ECO:0000313" key="2">
    <source>
        <dbReference type="EMBL" id="TVY83243.1"/>
    </source>
</evidence>
<keyword evidence="2" id="KW-0418">Kinase</keyword>
<dbReference type="OrthoDB" id="25129at2759"/>
<dbReference type="GO" id="GO:0016301">
    <property type="term" value="F:kinase activity"/>
    <property type="evidence" value="ECO:0007669"/>
    <property type="project" value="UniProtKB-KW"/>
</dbReference>
<name>A0A8T9CKJ3_9HELO</name>
<dbReference type="Pfam" id="PF01636">
    <property type="entry name" value="APH"/>
    <property type="match status" value="1"/>
</dbReference>
<protein>
    <submittedName>
        <fullName evidence="2">4-hydroxytryptamine kinase psiK</fullName>
    </submittedName>
</protein>
<proteinExistence type="predicted"/>
<dbReference type="EMBL" id="QGMK01000213">
    <property type="protein sequence ID" value="TVY83243.1"/>
    <property type="molecule type" value="Genomic_DNA"/>
</dbReference>
<comment type="caution">
    <text evidence="2">The sequence shown here is derived from an EMBL/GenBank/DDBJ whole genome shotgun (WGS) entry which is preliminary data.</text>
</comment>
<reference evidence="2 3" key="1">
    <citation type="submission" date="2018-05" db="EMBL/GenBank/DDBJ databases">
        <title>Genome sequencing and assembly of the regulated plant pathogen Lachnellula willkommii and related sister species for the development of diagnostic species identification markers.</title>
        <authorList>
            <person name="Giroux E."/>
            <person name="Bilodeau G."/>
        </authorList>
    </citation>
    <scope>NUCLEOTIDE SEQUENCE [LARGE SCALE GENOMIC DNA]</scope>
    <source>
        <strain evidence="2 3">CBS 268.59</strain>
    </source>
</reference>
<dbReference type="Gene3D" id="3.30.200.20">
    <property type="entry name" value="Phosphorylase Kinase, domain 1"/>
    <property type="match status" value="1"/>
</dbReference>